<reference evidence="1 2" key="1">
    <citation type="submission" date="2012-06" db="EMBL/GenBank/DDBJ databases">
        <title>Complete sequence of Thiocystis violascens DSM 198.</title>
        <authorList>
            <consortium name="US DOE Joint Genome Institute"/>
            <person name="Lucas S."/>
            <person name="Han J."/>
            <person name="Lapidus A."/>
            <person name="Cheng J.-F."/>
            <person name="Goodwin L."/>
            <person name="Pitluck S."/>
            <person name="Peters L."/>
            <person name="Ovchinnikova G."/>
            <person name="Teshima H."/>
            <person name="Detter J.C."/>
            <person name="Han C."/>
            <person name="Tapia R."/>
            <person name="Land M."/>
            <person name="Hauser L."/>
            <person name="Kyrpides N."/>
            <person name="Ivanova N."/>
            <person name="Pagani I."/>
            <person name="Vogl K."/>
            <person name="Liu Z."/>
            <person name="Frigaard N.-U."/>
            <person name="Bryant D."/>
            <person name="Woyke T."/>
        </authorList>
    </citation>
    <scope>NUCLEOTIDE SEQUENCE [LARGE SCALE GENOMIC DNA]</scope>
    <source>
        <strain evidence="2">ATCC 17096 / DSM 198 / 6111</strain>
    </source>
</reference>
<dbReference type="Proteomes" id="UP000006062">
    <property type="component" value="Chromosome"/>
</dbReference>
<dbReference type="KEGG" id="tvi:Thivi_2775"/>
<accession>I3YCH5</accession>
<dbReference type="eggNOG" id="ENOG503140Y">
    <property type="taxonomic scope" value="Bacteria"/>
</dbReference>
<dbReference type="EMBL" id="CP003154">
    <property type="protein sequence ID" value="AFL74693.1"/>
    <property type="molecule type" value="Genomic_DNA"/>
</dbReference>
<gene>
    <name evidence="1" type="ordered locus">Thivi_2775</name>
</gene>
<dbReference type="RefSeq" id="WP_014779127.1">
    <property type="nucleotide sequence ID" value="NC_018012.1"/>
</dbReference>
<dbReference type="HOGENOM" id="CLU_120841_0_0_6"/>
<sequence length="156" mass="17601">MSRYFVRETFFRPETEFARETSAISAGLHNRLRLLLGRTRPGGSLFVPIRSMQYLAVVEHDEIVFVDALGGYAHQDGEGGRLIRLAWRPAPGRESLSAPVPCDIIYYVSGAQVAQKRLMTELGPALQRMLERQSAESAAWEGRVLPFRNPRQQSSR</sequence>
<proteinExistence type="predicted"/>
<name>I3YCH5_THIV6</name>
<evidence type="ECO:0000313" key="2">
    <source>
        <dbReference type="Proteomes" id="UP000006062"/>
    </source>
</evidence>
<organism evidence="1 2">
    <name type="scientific">Thiocystis violascens (strain ATCC 17096 / DSM 198 / 6111)</name>
    <name type="common">Chromatium violascens</name>
    <dbReference type="NCBI Taxonomy" id="765911"/>
    <lineage>
        <taxon>Bacteria</taxon>
        <taxon>Pseudomonadati</taxon>
        <taxon>Pseudomonadota</taxon>
        <taxon>Gammaproteobacteria</taxon>
        <taxon>Chromatiales</taxon>
        <taxon>Chromatiaceae</taxon>
        <taxon>Thiocystis</taxon>
    </lineage>
</organism>
<keyword evidence="2" id="KW-1185">Reference proteome</keyword>
<protein>
    <submittedName>
        <fullName evidence="1">Uncharacterized protein</fullName>
    </submittedName>
</protein>
<evidence type="ECO:0000313" key="1">
    <source>
        <dbReference type="EMBL" id="AFL74693.1"/>
    </source>
</evidence>
<dbReference type="OrthoDB" id="5296242at2"/>
<dbReference type="AlphaFoldDB" id="I3YCH5"/>